<evidence type="ECO:0000313" key="2">
    <source>
        <dbReference type="Proteomes" id="UP000307702"/>
    </source>
</evidence>
<name>A0A8H2JL78_9GAMM</name>
<comment type="caution">
    <text evidence="1">The sequence shown here is derived from an EMBL/GenBank/DDBJ whole genome shotgun (WGS) entry which is preliminary data.</text>
</comment>
<dbReference type="AlphaFoldDB" id="A0A8H2JL78"/>
<keyword evidence="2" id="KW-1185">Reference proteome</keyword>
<proteinExistence type="predicted"/>
<accession>A0A8H2JL78</accession>
<gene>
    <name evidence="1" type="ORF">FCS21_13655</name>
</gene>
<protein>
    <submittedName>
        <fullName evidence="1">Uncharacterized protein</fullName>
    </submittedName>
</protein>
<reference evidence="1 2" key="1">
    <citation type="submission" date="2019-05" db="EMBL/GenBank/DDBJ databases">
        <title>Colwellia ponticola sp. nov., isolated from seawater.</title>
        <authorList>
            <person name="Yoon J.-H."/>
        </authorList>
    </citation>
    <scope>NUCLEOTIDE SEQUENCE [LARGE SCALE GENOMIC DNA]</scope>
    <source>
        <strain evidence="1 2">OISW-25</strain>
    </source>
</reference>
<evidence type="ECO:0000313" key="1">
    <source>
        <dbReference type="EMBL" id="TMM42609.1"/>
    </source>
</evidence>
<dbReference type="OrthoDB" id="9759736at2"/>
<dbReference type="Proteomes" id="UP000307702">
    <property type="component" value="Unassembled WGS sequence"/>
</dbReference>
<organism evidence="1 2">
    <name type="scientific">Colwellia ponticola</name>
    <dbReference type="NCBI Taxonomy" id="2304625"/>
    <lineage>
        <taxon>Bacteria</taxon>
        <taxon>Pseudomonadati</taxon>
        <taxon>Pseudomonadota</taxon>
        <taxon>Gammaproteobacteria</taxon>
        <taxon>Alteromonadales</taxon>
        <taxon>Colwelliaceae</taxon>
        <taxon>Colwellia</taxon>
    </lineage>
</organism>
<dbReference type="EMBL" id="SZVP01000016">
    <property type="protein sequence ID" value="TMM42609.1"/>
    <property type="molecule type" value="Genomic_DNA"/>
</dbReference>
<sequence>MNALIELETANPALKTLGSPSQKVGREALKSLLK</sequence>